<comment type="caution">
    <text evidence="3">The sequence shown here is derived from an EMBL/GenBank/DDBJ whole genome shotgun (WGS) entry which is preliminary data.</text>
</comment>
<evidence type="ECO:0000256" key="2">
    <source>
        <dbReference type="SAM" id="Phobius"/>
    </source>
</evidence>
<feature type="compositionally biased region" description="Basic and acidic residues" evidence="1">
    <location>
        <begin position="12"/>
        <end position="27"/>
    </location>
</feature>
<name>A0A2I2FX42_9EURO</name>
<organism evidence="3 4">
    <name type="scientific">Aspergillus steynii IBT 23096</name>
    <dbReference type="NCBI Taxonomy" id="1392250"/>
    <lineage>
        <taxon>Eukaryota</taxon>
        <taxon>Fungi</taxon>
        <taxon>Dikarya</taxon>
        <taxon>Ascomycota</taxon>
        <taxon>Pezizomycotina</taxon>
        <taxon>Eurotiomycetes</taxon>
        <taxon>Eurotiomycetidae</taxon>
        <taxon>Eurotiales</taxon>
        <taxon>Aspergillaceae</taxon>
        <taxon>Aspergillus</taxon>
        <taxon>Aspergillus subgen. Circumdati</taxon>
    </lineage>
</organism>
<feature type="region of interest" description="Disordered" evidence="1">
    <location>
        <begin position="11"/>
        <end position="39"/>
    </location>
</feature>
<dbReference type="EMBL" id="MSFO01000008">
    <property type="protein sequence ID" value="PLB45136.1"/>
    <property type="molecule type" value="Genomic_DNA"/>
</dbReference>
<evidence type="ECO:0000313" key="3">
    <source>
        <dbReference type="EMBL" id="PLB45136.1"/>
    </source>
</evidence>
<feature type="transmembrane region" description="Helical" evidence="2">
    <location>
        <begin position="77"/>
        <end position="93"/>
    </location>
</feature>
<dbReference type="AlphaFoldDB" id="A0A2I2FX42"/>
<reference evidence="3 4" key="1">
    <citation type="submission" date="2016-12" db="EMBL/GenBank/DDBJ databases">
        <title>The genomes of Aspergillus section Nigri reveals drivers in fungal speciation.</title>
        <authorList>
            <consortium name="DOE Joint Genome Institute"/>
            <person name="Vesth T.C."/>
            <person name="Nybo J."/>
            <person name="Theobald S."/>
            <person name="Brandl J."/>
            <person name="Frisvad J.C."/>
            <person name="Nielsen K.F."/>
            <person name="Lyhne E.K."/>
            <person name="Kogle M.E."/>
            <person name="Kuo A."/>
            <person name="Riley R."/>
            <person name="Clum A."/>
            <person name="Nolan M."/>
            <person name="Lipzen A."/>
            <person name="Salamov A."/>
            <person name="Henrissat B."/>
            <person name="Wiebenga A."/>
            <person name="De Vries R.P."/>
            <person name="Grigoriev I.V."/>
            <person name="Mortensen U.H."/>
            <person name="Andersen M.R."/>
            <person name="Baker S.E."/>
        </authorList>
    </citation>
    <scope>NUCLEOTIDE SEQUENCE [LARGE SCALE GENOMIC DNA]</scope>
    <source>
        <strain evidence="3 4">IBT 23096</strain>
    </source>
</reference>
<keyword evidence="4" id="KW-1185">Reference proteome</keyword>
<feature type="transmembrane region" description="Helical" evidence="2">
    <location>
        <begin position="51"/>
        <end position="71"/>
    </location>
</feature>
<feature type="transmembrane region" description="Helical" evidence="2">
    <location>
        <begin position="262"/>
        <end position="280"/>
    </location>
</feature>
<evidence type="ECO:0000313" key="4">
    <source>
        <dbReference type="Proteomes" id="UP000234275"/>
    </source>
</evidence>
<evidence type="ECO:0000256" key="1">
    <source>
        <dbReference type="SAM" id="MobiDB-lite"/>
    </source>
</evidence>
<sequence>MTTTCWMTLQGETKKTEEKRGEREGQRRISNPVLGPGPDGLKSLGQGRSPFLFVEPEPFLFPFLFFFIWLFEDVVGLYHFSFLFFPCHFFLSLNPSPKERRVSWHHVESGFTASNFPSSLSSPGLFYFFPFNLSTCDQSNERTSQPGLVSFLASPLQARMQEDQKREGGGWGREISNESIPLDPLFLFTTKGMRWRSLKIKIKIKTIRPHGFGFWLLCLSLPPLRSSQLPSLSLSLSLRFSLWLPGDSRLEHTPLLEDLDALSGQLIFIFFIFFFFPGFFGPPGFDYSRGFVSSCLGLDSA</sequence>
<proteinExistence type="predicted"/>
<dbReference type="Proteomes" id="UP000234275">
    <property type="component" value="Unassembled WGS sequence"/>
</dbReference>
<keyword evidence="2" id="KW-0472">Membrane</keyword>
<gene>
    <name evidence="3" type="ORF">P170DRAFT_273445</name>
</gene>
<keyword evidence="2" id="KW-0812">Transmembrane</keyword>
<accession>A0A2I2FX42</accession>
<protein>
    <submittedName>
        <fullName evidence="3">Uncharacterized protein</fullName>
    </submittedName>
</protein>
<dbReference type="VEuPathDB" id="FungiDB:P170DRAFT_273445"/>
<keyword evidence="2" id="KW-1133">Transmembrane helix</keyword>
<dbReference type="GeneID" id="36550854"/>
<dbReference type="RefSeq" id="XP_024700438.1">
    <property type="nucleotide sequence ID" value="XM_024843155.1"/>
</dbReference>